<dbReference type="PRINTS" id="PR00837">
    <property type="entry name" value="V5TPXLIKE"/>
</dbReference>
<dbReference type="Gene3D" id="3.40.33.10">
    <property type="entry name" value="CAP"/>
    <property type="match status" value="2"/>
</dbReference>
<feature type="domain" description="SCP" evidence="4">
    <location>
        <begin position="355"/>
        <end position="491"/>
    </location>
</feature>
<dbReference type="InterPro" id="IPR001283">
    <property type="entry name" value="CRISP-related"/>
</dbReference>
<feature type="compositionally biased region" description="Polar residues" evidence="3">
    <location>
        <begin position="136"/>
        <end position="162"/>
    </location>
</feature>
<evidence type="ECO:0000313" key="5">
    <source>
        <dbReference type="EMBL" id="JAI16999.1"/>
    </source>
</evidence>
<dbReference type="InterPro" id="IPR035940">
    <property type="entry name" value="CAP_sf"/>
</dbReference>
<feature type="domain" description="SCP" evidence="4">
    <location>
        <begin position="177"/>
        <end position="313"/>
    </location>
</feature>
<feature type="region of interest" description="Disordered" evidence="3">
    <location>
        <begin position="112"/>
        <end position="170"/>
    </location>
</feature>
<dbReference type="SMART" id="SM00198">
    <property type="entry name" value="SCP"/>
    <property type="match status" value="2"/>
</dbReference>
<dbReference type="FunFam" id="3.40.33.10:FF:000002">
    <property type="entry name" value="Golgi-associated plant pathogenesis-related protein 1"/>
    <property type="match status" value="2"/>
</dbReference>
<dbReference type="AlphaFoldDB" id="A0A0K8TRK5"/>
<sequence>MEVCCLKMASRCKPARPVLMDVSRIPTVSSSHDCGSLSRVVMVRKTDQRLINHKKPQGDPQCEVVTFETIQTYKGHKPDRTVVTKERRDLSNTTAIDVRKSPSVVRLMRRSVTPNSEGTSLGVSTNDVTYTDHRTANSTSSPIPGSAPLTNGTSKSQLSVRQKSPSPSIGKKSIYGDFELECLRAHNEFRARHGVPPLKLNRRLCKFAEEWAKVLASRGNPIHRSNSPYGENIFCSWTSSPHGVHIDGREPVEHWYSEVDTHIFGKEPATLRTGHFTQVVWKDSRELGVGEAKNRSGHVFVVVNYDPPGNFIGSFAENVPPIGGFPSTPKIVIDKVPELNDSSMSSSGCSDEVNDFTLKILRYHNDYRRKHGVPELKLSYELCQLAQDWAETLAREDRFAYRPNSDYGENIYCLWSSDRNAKASPKDICRSWYEEYREHNYNVEPKGLFRAGHFTQMVWKSTKELGVGTAKTRKGKVLVVCNYNPRGNTIGEFMPNVLRPH</sequence>
<feature type="compositionally biased region" description="Polar residues" evidence="3">
    <location>
        <begin position="112"/>
        <end position="129"/>
    </location>
</feature>
<dbReference type="CDD" id="cd05382">
    <property type="entry name" value="CAP_GAPR1-like"/>
    <property type="match status" value="2"/>
</dbReference>
<organism evidence="5">
    <name type="scientific">Tabanus bromius</name>
    <name type="common">Band-eyed brown horse fly</name>
    <dbReference type="NCBI Taxonomy" id="304241"/>
    <lineage>
        <taxon>Eukaryota</taxon>
        <taxon>Metazoa</taxon>
        <taxon>Ecdysozoa</taxon>
        <taxon>Arthropoda</taxon>
        <taxon>Hexapoda</taxon>
        <taxon>Insecta</taxon>
        <taxon>Pterygota</taxon>
        <taxon>Neoptera</taxon>
        <taxon>Endopterygota</taxon>
        <taxon>Diptera</taxon>
        <taxon>Brachycera</taxon>
        <taxon>Tabanomorpha</taxon>
        <taxon>Tabanoidea</taxon>
        <taxon>Tabanidae</taxon>
        <taxon>Tabanus</taxon>
    </lineage>
</organism>
<evidence type="ECO:0000256" key="3">
    <source>
        <dbReference type="SAM" id="MobiDB-lite"/>
    </source>
</evidence>
<accession>A0A0K8TRK5</accession>
<evidence type="ECO:0000259" key="4">
    <source>
        <dbReference type="SMART" id="SM00198"/>
    </source>
</evidence>
<dbReference type="PANTHER" id="PTHR10334">
    <property type="entry name" value="CYSTEINE-RICH SECRETORY PROTEIN-RELATED"/>
    <property type="match status" value="1"/>
</dbReference>
<protein>
    <submittedName>
        <fullName evidence="5">Putative dual scp protein</fullName>
    </submittedName>
</protein>
<dbReference type="SUPFAM" id="SSF55797">
    <property type="entry name" value="PR-1-like"/>
    <property type="match status" value="2"/>
</dbReference>
<dbReference type="Pfam" id="PF00188">
    <property type="entry name" value="CAP"/>
    <property type="match status" value="2"/>
</dbReference>
<dbReference type="GO" id="GO:0005576">
    <property type="term" value="C:extracellular region"/>
    <property type="evidence" value="ECO:0007669"/>
    <property type="project" value="UniProtKB-SubCell"/>
</dbReference>
<dbReference type="InterPro" id="IPR014044">
    <property type="entry name" value="CAP_dom"/>
</dbReference>
<comment type="subcellular location">
    <subcellularLocation>
        <location evidence="1">Secreted</location>
    </subcellularLocation>
</comment>
<dbReference type="EMBL" id="GDAI01000604">
    <property type="protein sequence ID" value="JAI16999.1"/>
    <property type="molecule type" value="mRNA"/>
</dbReference>
<dbReference type="PROSITE" id="PS01009">
    <property type="entry name" value="CRISP_1"/>
    <property type="match status" value="2"/>
</dbReference>
<reference evidence="5" key="1">
    <citation type="journal article" date="2015" name="Insect Biochem. Mol. Biol.">
        <title>An insight into the sialome of the horse fly, Tabanus bromius.</title>
        <authorList>
            <person name="Ribeiro J.M."/>
            <person name="Kazimirova M."/>
            <person name="Takac P."/>
            <person name="Andersen J.F."/>
            <person name="Francischetti I.M."/>
        </authorList>
    </citation>
    <scope>NUCLEOTIDE SEQUENCE</scope>
</reference>
<evidence type="ECO:0000256" key="1">
    <source>
        <dbReference type="ARBA" id="ARBA00004613"/>
    </source>
</evidence>
<dbReference type="InterPro" id="IPR018244">
    <property type="entry name" value="Allrgn_V5/Tpx1_CS"/>
</dbReference>
<proteinExistence type="evidence at transcript level"/>
<evidence type="ECO:0000256" key="2">
    <source>
        <dbReference type="ARBA" id="ARBA00022525"/>
    </source>
</evidence>
<keyword evidence="2" id="KW-0964">Secreted</keyword>
<name>A0A0K8TRK5_TABBR</name>
<dbReference type="InterPro" id="IPR034113">
    <property type="entry name" value="SCP_GAPR1-like"/>
</dbReference>